<keyword evidence="3" id="KW-1185">Reference proteome</keyword>
<dbReference type="Proteomes" id="UP001159427">
    <property type="component" value="Unassembled WGS sequence"/>
</dbReference>
<dbReference type="EMBL" id="CALNXI010000248">
    <property type="protein sequence ID" value="CAH3023138.1"/>
    <property type="molecule type" value="Genomic_DNA"/>
</dbReference>
<organism evidence="2 3">
    <name type="scientific">Porites evermanni</name>
    <dbReference type="NCBI Taxonomy" id="104178"/>
    <lineage>
        <taxon>Eukaryota</taxon>
        <taxon>Metazoa</taxon>
        <taxon>Cnidaria</taxon>
        <taxon>Anthozoa</taxon>
        <taxon>Hexacorallia</taxon>
        <taxon>Scleractinia</taxon>
        <taxon>Fungiina</taxon>
        <taxon>Poritidae</taxon>
        <taxon>Porites</taxon>
    </lineage>
</organism>
<evidence type="ECO:0000313" key="3">
    <source>
        <dbReference type="Proteomes" id="UP001159427"/>
    </source>
</evidence>
<evidence type="ECO:0000256" key="1">
    <source>
        <dbReference type="SAM" id="MobiDB-lite"/>
    </source>
</evidence>
<evidence type="ECO:0000313" key="2">
    <source>
        <dbReference type="EMBL" id="CAH3023138.1"/>
    </source>
</evidence>
<comment type="caution">
    <text evidence="2">The sequence shown here is derived from an EMBL/GenBank/DDBJ whole genome shotgun (WGS) entry which is preliminary data.</text>
</comment>
<reference evidence="2 3" key="1">
    <citation type="submission" date="2022-05" db="EMBL/GenBank/DDBJ databases">
        <authorList>
            <consortium name="Genoscope - CEA"/>
            <person name="William W."/>
        </authorList>
    </citation>
    <scope>NUCLEOTIDE SEQUENCE [LARGE SCALE GENOMIC DNA]</scope>
</reference>
<accession>A0ABN8M5B3</accession>
<sequence length="389" mass="43768">MKKTQSYLSLALLSKNPCEEKSLYKKLEDIDRMKNKILRQSAAKMTNFAIQHLYIAKYYDAKNGEQCRPPLKVAQESVGTLPRLTPLRKQSEQSLRQVVRKSTSLPETFDCKDCATSNSRPTFRRSLSDKSLSLSELNSVGEKVKSSITTQDGEITEEKPKSATADETAARWAGRMFSEASSPKSSILDNGAQPAENIPGKFHAWTEKENEEKTLPTTVVNGDSGLKPKYRRSLSQSSVAPPKPLRRQSQQGDLAVGKGFGKEIEKGNEPKDERKLSGICQREAVQDRRRLQRRVTVASGAPSITREVCRWQQTVKLVKDLPKNEQAEIFRGACFLRMALPSSTIPKPDKPYHESSVLGRQRKISTITAPCRRELSSYNWTTAKYDPRF</sequence>
<feature type="compositionally biased region" description="Basic and acidic residues" evidence="1">
    <location>
        <begin position="260"/>
        <end position="275"/>
    </location>
</feature>
<name>A0ABN8M5B3_9CNID</name>
<proteinExistence type="predicted"/>
<feature type="region of interest" description="Disordered" evidence="1">
    <location>
        <begin position="208"/>
        <end position="275"/>
    </location>
</feature>
<gene>
    <name evidence="2" type="ORF">PEVE_00018183</name>
</gene>
<protein>
    <submittedName>
        <fullName evidence="2">Uncharacterized protein</fullName>
    </submittedName>
</protein>
<feature type="region of interest" description="Disordered" evidence="1">
    <location>
        <begin position="145"/>
        <end position="167"/>
    </location>
</feature>